<feature type="compositionally biased region" description="Polar residues" evidence="1">
    <location>
        <begin position="66"/>
        <end position="87"/>
    </location>
</feature>
<feature type="region of interest" description="Disordered" evidence="1">
    <location>
        <begin position="110"/>
        <end position="263"/>
    </location>
</feature>
<gene>
    <name evidence="2" type="ORF">NAV_LOCUS7124</name>
</gene>
<dbReference type="OrthoDB" id="10672155at2759"/>
<dbReference type="EMBL" id="UPTC01001661">
    <property type="protein sequence ID" value="VBB32333.1"/>
    <property type="molecule type" value="Genomic_DNA"/>
</dbReference>
<feature type="compositionally biased region" description="Basic and acidic residues" evidence="1">
    <location>
        <begin position="592"/>
        <end position="608"/>
    </location>
</feature>
<organism evidence="2 3">
    <name type="scientific">Acanthocheilonema viteae</name>
    <name type="common">Filarial nematode worm</name>
    <name type="synonym">Dipetalonema viteae</name>
    <dbReference type="NCBI Taxonomy" id="6277"/>
    <lineage>
        <taxon>Eukaryota</taxon>
        <taxon>Metazoa</taxon>
        <taxon>Ecdysozoa</taxon>
        <taxon>Nematoda</taxon>
        <taxon>Chromadorea</taxon>
        <taxon>Rhabditida</taxon>
        <taxon>Spirurina</taxon>
        <taxon>Spiruromorpha</taxon>
        <taxon>Filarioidea</taxon>
        <taxon>Onchocercidae</taxon>
        <taxon>Acanthocheilonema</taxon>
    </lineage>
</organism>
<dbReference type="STRING" id="6277.A0A498SQY7"/>
<feature type="compositionally biased region" description="Basic and acidic residues" evidence="1">
    <location>
        <begin position="360"/>
        <end position="373"/>
    </location>
</feature>
<feature type="compositionally biased region" description="Polar residues" evidence="1">
    <location>
        <begin position="374"/>
        <end position="389"/>
    </location>
</feature>
<feature type="compositionally biased region" description="Basic residues" evidence="1">
    <location>
        <begin position="163"/>
        <end position="176"/>
    </location>
</feature>
<feature type="region of interest" description="Disordered" evidence="1">
    <location>
        <begin position="497"/>
        <end position="621"/>
    </location>
</feature>
<feature type="compositionally biased region" description="Low complexity" evidence="1">
    <location>
        <begin position="130"/>
        <end position="148"/>
    </location>
</feature>
<feature type="region of interest" description="Disordered" evidence="1">
    <location>
        <begin position="305"/>
        <end position="411"/>
    </location>
</feature>
<feature type="compositionally biased region" description="Basic and acidic residues" evidence="1">
    <location>
        <begin position="390"/>
        <end position="403"/>
    </location>
</feature>
<feature type="compositionally biased region" description="Polar residues" evidence="1">
    <location>
        <begin position="569"/>
        <end position="579"/>
    </location>
</feature>
<proteinExistence type="predicted"/>
<evidence type="ECO:0000313" key="2">
    <source>
        <dbReference type="EMBL" id="VBB32333.1"/>
    </source>
</evidence>
<accession>A0A498SQY7</accession>
<reference evidence="2 3" key="1">
    <citation type="submission" date="2018-08" db="EMBL/GenBank/DDBJ databases">
        <authorList>
            <person name="Laetsch R D."/>
            <person name="Stevens L."/>
            <person name="Kumar S."/>
            <person name="Blaxter L. M."/>
        </authorList>
    </citation>
    <scope>NUCLEOTIDE SEQUENCE [LARGE SCALE GENOMIC DNA]</scope>
</reference>
<evidence type="ECO:0000256" key="1">
    <source>
        <dbReference type="SAM" id="MobiDB-lite"/>
    </source>
</evidence>
<sequence>MKESPGSWLFKSAKKRKKELLQQKLDLRQKVRPQEISSKRQQLTDNRRVTTNKLLKSPKRSDDISTARSNDISTAKTYASSNQILQNRKSHQTARSIVEEDLKQRLQQMDFKLTSTKIPKQRSESERSTTSESRSNDLGTLTSSSDTLRSSKRQRKLSSDRRMRQRKSDKRSHTNKLKYLDKTNRRLSKKHQKMDDGNKSYHSNSQKRVSNDSTFINNQRQSMEKSSKSEKRDSGSEVTEKISTQNKLKDKRMIMNRKKRGKDQLIKMDGLQRMENKNRKNLKKALNRQLKKKIQNEKELFLKSEKKANKQLKRTKKSMTEHFSNISKCHKTKRNLSEESNQQSTKIFPPSSSLISSSSESKKSKKDQFDGKNYKSSGQTTKIANGTTTDSKKSSEKRKKENLRNLQKSNQVSNAATCLNIKKASDREISMSTSLSGRNRVSAESEMHPNFTNTSAKVITSNNILSKQENVPQVPDEKKLDPSSFLKKSETIEMCFSMKPVKNEKMMKKFGKKSKKDKTKKSDPKKTKKSKSLEANLKLKSHKSNKDDSSKNLKNKMKIGRKDSERSITSKTISCSETSKGSKKKQIRQYSGKKDQTLNRINEKEVSRRQQMIGSDSAKENVKSDEAFAAIIGKYRNLK</sequence>
<feature type="region of interest" description="Disordered" evidence="1">
    <location>
        <begin position="31"/>
        <end position="92"/>
    </location>
</feature>
<keyword evidence="3" id="KW-1185">Reference proteome</keyword>
<protein>
    <submittedName>
        <fullName evidence="2">Uncharacterized protein</fullName>
    </submittedName>
</protein>
<dbReference type="Proteomes" id="UP000276991">
    <property type="component" value="Unassembled WGS sequence"/>
</dbReference>
<evidence type="ECO:0000313" key="3">
    <source>
        <dbReference type="Proteomes" id="UP000276991"/>
    </source>
</evidence>
<feature type="compositionally biased region" description="Polar residues" evidence="1">
    <location>
        <begin position="200"/>
        <end position="221"/>
    </location>
</feature>
<name>A0A498SQY7_ACAVI</name>
<feature type="compositionally biased region" description="Basic and acidic residues" evidence="1">
    <location>
        <begin position="222"/>
        <end position="240"/>
    </location>
</feature>
<feature type="compositionally biased region" description="Polar residues" evidence="1">
    <location>
        <begin position="35"/>
        <end position="54"/>
    </location>
</feature>
<feature type="compositionally biased region" description="Basic residues" evidence="1">
    <location>
        <begin position="508"/>
        <end position="519"/>
    </location>
</feature>
<dbReference type="AlphaFoldDB" id="A0A498SQY7"/>